<name>A0A2I1R8U7_9ACTN</name>
<dbReference type="EMBL" id="PKJC01000006">
    <property type="protein sequence ID" value="PKZ65564.1"/>
    <property type="molecule type" value="Genomic_DNA"/>
</dbReference>
<protein>
    <recommendedName>
        <fullName evidence="1">DUF1023 domain-containing protein</fullName>
    </recommendedName>
</protein>
<dbReference type="Proteomes" id="UP000234662">
    <property type="component" value="Unassembled WGS sequence"/>
</dbReference>
<organism evidence="2 3">
    <name type="scientific">Gordonia terrae</name>
    <dbReference type="NCBI Taxonomy" id="2055"/>
    <lineage>
        <taxon>Bacteria</taxon>
        <taxon>Bacillati</taxon>
        <taxon>Actinomycetota</taxon>
        <taxon>Actinomycetes</taxon>
        <taxon>Mycobacteriales</taxon>
        <taxon>Gordoniaceae</taxon>
        <taxon>Gordonia</taxon>
    </lineage>
</organism>
<gene>
    <name evidence="2" type="ORF">CYJ73_10805</name>
</gene>
<accession>A0A2I1R8U7</accession>
<dbReference type="InterPro" id="IPR010427">
    <property type="entry name" value="DUF1023"/>
</dbReference>
<sequence>MRPTIAQLRAWDTGALASAGGIAAANASVLDGALDSAVRAIDGAGSWFGLTLDAANTRMDQERDHGGEVRNVLHQIADEAGDAARDLGFAKDHVLREVDSAVSGGFTVGDDGTVSHPDEDKAEEVRTIQNAINRGLSTVDELDETYGTRLEALSDDLASMVNGQPDINVPGLGPRDPDNLVTHLRGLTPDQRATLLASLTPEQLRRLGQADPQAIGNMNGVPFPVRIDANEMNVRSALLDESQKHPPDRARIDQLLNMLKPVTDPVTGQTVDRTFLGFENTATGRMIEIVGAIGPNTRTAGVYIPGTGTNLNGSETNFRAASNLAKATGGPIILYMDGDLPQELYPDLFGDSDAFDTTPANEMAPGLVDFGRELDRTLATVAPDAQTTYIGHSYGGSVVGTAEQLGLNADRVIYASSAGTGVLDGPWQNPNPDVQRFSMTAPGDPVHFSQSLGGTQHGGDPDNLPGVRRLDTGVYGSGDHKGEVVWGSDGHGGYWDDPESTAFKNMVSVIRGEEPTDYVYRAPDHIPVGTPPEPPVILAPGPFPN</sequence>
<evidence type="ECO:0000313" key="2">
    <source>
        <dbReference type="EMBL" id="PKZ65564.1"/>
    </source>
</evidence>
<evidence type="ECO:0000259" key="1">
    <source>
        <dbReference type="Pfam" id="PF06259"/>
    </source>
</evidence>
<reference evidence="2 3" key="1">
    <citation type="submission" date="2017-12" db="EMBL/GenBank/DDBJ databases">
        <title>Phylogenetic diversity of female urinary microbiome.</title>
        <authorList>
            <person name="Thomas-White K."/>
            <person name="Wolfe A.J."/>
        </authorList>
    </citation>
    <scope>NUCLEOTIDE SEQUENCE [LARGE SCALE GENOMIC DNA]</scope>
    <source>
        <strain evidence="2 3">UMB0777</strain>
    </source>
</reference>
<dbReference type="AlphaFoldDB" id="A0A2I1R8U7"/>
<proteinExistence type="predicted"/>
<feature type="domain" description="DUF1023" evidence="1">
    <location>
        <begin position="352"/>
        <end position="447"/>
    </location>
</feature>
<evidence type="ECO:0000313" key="3">
    <source>
        <dbReference type="Proteomes" id="UP000234662"/>
    </source>
</evidence>
<dbReference type="RefSeq" id="WP_101820161.1">
    <property type="nucleotide sequence ID" value="NZ_PKJC01000006.1"/>
</dbReference>
<comment type="caution">
    <text evidence="2">The sequence shown here is derived from an EMBL/GenBank/DDBJ whole genome shotgun (WGS) entry which is preliminary data.</text>
</comment>
<dbReference type="Pfam" id="PF06259">
    <property type="entry name" value="Abhydrolase_8"/>
    <property type="match status" value="1"/>
</dbReference>